<reference evidence="1" key="1">
    <citation type="submission" date="2019-06" db="EMBL/GenBank/DDBJ databases">
        <authorList>
            <person name="Jo Y."/>
            <person name="Cho W.K."/>
        </authorList>
    </citation>
    <scope>NUCLEOTIDE SEQUENCE</scope>
    <source>
        <strain evidence="1">G97</strain>
    </source>
</reference>
<organism evidence="1">
    <name type="scientific">Onion yellow dwarf virus</name>
    <dbReference type="NCBI Taxonomy" id="43130"/>
    <lineage>
        <taxon>Viruses</taxon>
        <taxon>Riboviria</taxon>
        <taxon>Orthornavirae</taxon>
        <taxon>Pisuviricota</taxon>
        <taxon>Stelpaviricetes</taxon>
        <taxon>Patatavirales</taxon>
        <taxon>Potyviridae</taxon>
        <taxon>Potyvirus</taxon>
        <taxon>Potyvirus cepae</taxon>
    </lineage>
</organism>
<dbReference type="EMBL" id="MN059619">
    <property type="protein sequence ID" value="QED45279.1"/>
    <property type="molecule type" value="Genomic_RNA"/>
</dbReference>
<accession>A0A6M2YZG8</accession>
<sequence>MLRRNLSGTVARIKFVGKMLIRMGKAKVRTTYLKHFKFERYKCAKRQCEEMFETVFNVRVSGNESASFRFLFNDGEGQR</sequence>
<gene>
    <name evidence="1" type="primary">ORF2</name>
</gene>
<protein>
    <submittedName>
        <fullName evidence="1">PIPO</fullName>
    </submittedName>
</protein>
<evidence type="ECO:0000313" key="1">
    <source>
        <dbReference type="EMBL" id="QED45279.1"/>
    </source>
</evidence>
<proteinExistence type="predicted"/>
<name>A0A6M2YZG8_9POTV</name>